<proteinExistence type="predicted"/>
<evidence type="ECO:0000313" key="2">
    <source>
        <dbReference type="Proteomes" id="UP000051952"/>
    </source>
</evidence>
<dbReference type="AlphaFoldDB" id="A0A0S4JT85"/>
<sequence length="273" mass="30582">MATLEAALSMRLGSGECHVACVRKSELLGQFLRMNQYCATQHGRVLAQRFDRGATWWLRLMDDIKSPHTPWETSATPCVPLRAERSAASATKQALCEMILIHVETVAGCPQDSSKYCDPHTAYSTWMSETAWRFGIKEETDDMRPLIVLDKCDELSTHEHKFLVHMACKGARKPYALLGAFALSIPSPYGIVLGLSNDLLEPHPNTLRNRVISSSHTQTTCRMANVSRRQHTRSPQNLDVSTMMSKFRRGFFDARSDKSVCSCGCFVMDMACS</sequence>
<organism evidence="1 2">
    <name type="scientific">Bodo saltans</name>
    <name type="common">Flagellated protozoan</name>
    <dbReference type="NCBI Taxonomy" id="75058"/>
    <lineage>
        <taxon>Eukaryota</taxon>
        <taxon>Discoba</taxon>
        <taxon>Euglenozoa</taxon>
        <taxon>Kinetoplastea</taxon>
        <taxon>Metakinetoplastina</taxon>
        <taxon>Eubodonida</taxon>
        <taxon>Bodonidae</taxon>
        <taxon>Bodo</taxon>
    </lineage>
</organism>
<reference evidence="2" key="1">
    <citation type="submission" date="2015-09" db="EMBL/GenBank/DDBJ databases">
        <authorList>
            <consortium name="Pathogen Informatics"/>
        </authorList>
    </citation>
    <scope>NUCLEOTIDE SEQUENCE [LARGE SCALE GENOMIC DNA]</scope>
    <source>
        <strain evidence="2">Lake Konstanz</strain>
    </source>
</reference>
<dbReference type="Proteomes" id="UP000051952">
    <property type="component" value="Unassembled WGS sequence"/>
</dbReference>
<name>A0A0S4JT85_BODSA</name>
<dbReference type="EMBL" id="CYKH01002060">
    <property type="protein sequence ID" value="CUG92550.1"/>
    <property type="molecule type" value="Genomic_DNA"/>
</dbReference>
<keyword evidence="2" id="KW-1185">Reference proteome</keyword>
<dbReference type="VEuPathDB" id="TriTrypDB:BSAL_38155"/>
<evidence type="ECO:0000313" key="1">
    <source>
        <dbReference type="EMBL" id="CUG92550.1"/>
    </source>
</evidence>
<accession>A0A0S4JT85</accession>
<gene>
    <name evidence="1" type="ORF">BSAL_38155</name>
</gene>
<protein>
    <submittedName>
        <fullName evidence="1">Bodo-specific multi-copy gene family, putative</fullName>
    </submittedName>
</protein>